<name>A0ACC4CEZ2_POPAL</name>
<organism evidence="1 2">
    <name type="scientific">Populus alba</name>
    <name type="common">White poplar</name>
    <dbReference type="NCBI Taxonomy" id="43335"/>
    <lineage>
        <taxon>Eukaryota</taxon>
        <taxon>Viridiplantae</taxon>
        <taxon>Streptophyta</taxon>
        <taxon>Embryophyta</taxon>
        <taxon>Tracheophyta</taxon>
        <taxon>Spermatophyta</taxon>
        <taxon>Magnoliopsida</taxon>
        <taxon>eudicotyledons</taxon>
        <taxon>Gunneridae</taxon>
        <taxon>Pentapetalae</taxon>
        <taxon>rosids</taxon>
        <taxon>fabids</taxon>
        <taxon>Malpighiales</taxon>
        <taxon>Salicaceae</taxon>
        <taxon>Saliceae</taxon>
        <taxon>Populus</taxon>
    </lineage>
</organism>
<keyword evidence="2" id="KW-1185">Reference proteome</keyword>
<evidence type="ECO:0000313" key="1">
    <source>
        <dbReference type="EMBL" id="KAL3596684.1"/>
    </source>
</evidence>
<reference evidence="1 2" key="1">
    <citation type="journal article" date="2024" name="Plant Biotechnol. J.">
        <title>Genome and CRISPR/Cas9 system of a widespread forest tree (Populus alba) in the world.</title>
        <authorList>
            <person name="Liu Y.J."/>
            <person name="Jiang P.F."/>
            <person name="Han X.M."/>
            <person name="Li X.Y."/>
            <person name="Wang H.M."/>
            <person name="Wang Y.J."/>
            <person name="Wang X.X."/>
            <person name="Zeng Q.Y."/>
        </authorList>
    </citation>
    <scope>NUCLEOTIDE SEQUENCE [LARGE SCALE GENOMIC DNA]</scope>
    <source>
        <strain evidence="2">cv. PAL-ZL1</strain>
    </source>
</reference>
<dbReference type="EMBL" id="RCHU02000004">
    <property type="protein sequence ID" value="KAL3596684.1"/>
    <property type="molecule type" value="Genomic_DNA"/>
</dbReference>
<comment type="caution">
    <text evidence="1">The sequence shown here is derived from an EMBL/GenBank/DDBJ whole genome shotgun (WGS) entry which is preliminary data.</text>
</comment>
<sequence length="599" mass="66421">MPSPPEPPSQHQNHHHQLSTFLNSTTKSLVSLLSPHKTPPLPPPLPQSKICIPFQLPTSPLPLTQSTPSLFESTQPGSVSPSKSSSATVKGLSSAESNPGFPSAVRIGRVNSNGKGGGPAFVGQVFSMCDLSGTGLMAVSTHFDVPFISKRTPEWLKKIFAMVTKSERNGPVFRFFMDLGDAVAYVKRLNIPSGVVGACRLDLAYEHFKEKPQLFQFVPNEKQVKAAHQILKTIPHSDGSRRVDGVPVFSAQNLDIAIATKDGIKWYTPYFFDKNMLDNILEESVDQHFHALIQTRHMQRRRDVIDDNVSAEVIEEMGDSLLEPPEVQEVLDEMGHPAIPLSVISKAAEIQLLYAVDKVLLGNRWLRKATGIQPKFPYLVDSFERRSASSLQRASESTSCLANCKTDDSASEHKLKDKVTNHVQRKDLRLPFGDWFGHPWSKTLGKSEREPDTRKEAPSRDFLKQNLESNPFLPKVTMVGVSTGDAGQLSKASVKKTMEDLTKELEHTDQANDSGISNSSGEYKVEDRDPLFVANVGDYYSGMAKTVLMLSKVNLCNLMQTICQHLLFPHCKVVGAVPPSLLPHIRDVEWEVRRIIGFD</sequence>
<accession>A0ACC4CEZ2</accession>
<dbReference type="Proteomes" id="UP000309997">
    <property type="component" value="Unassembled WGS sequence"/>
</dbReference>
<protein>
    <submittedName>
        <fullName evidence="1">Uncharacterized protein</fullName>
    </submittedName>
</protein>
<proteinExistence type="predicted"/>
<evidence type="ECO:0000313" key="2">
    <source>
        <dbReference type="Proteomes" id="UP000309997"/>
    </source>
</evidence>
<gene>
    <name evidence="1" type="ORF">D5086_008321</name>
</gene>